<comment type="similarity">
    <text evidence="2">Belongs to the SNU66/SART1 family.</text>
</comment>
<evidence type="ECO:0000256" key="6">
    <source>
        <dbReference type="SAM" id="MobiDB-lite"/>
    </source>
</evidence>
<dbReference type="AlphaFoldDB" id="A0A4P9YVG7"/>
<evidence type="ECO:0000256" key="4">
    <source>
        <dbReference type="ARBA" id="ARBA00023187"/>
    </source>
</evidence>
<proteinExistence type="inferred from homology"/>
<name>A0A4P9YVG7_9FUNG</name>
<organism evidence="7 8">
    <name type="scientific">Syncephalis pseudoplumigaleata</name>
    <dbReference type="NCBI Taxonomy" id="1712513"/>
    <lineage>
        <taxon>Eukaryota</taxon>
        <taxon>Fungi</taxon>
        <taxon>Fungi incertae sedis</taxon>
        <taxon>Zoopagomycota</taxon>
        <taxon>Zoopagomycotina</taxon>
        <taxon>Zoopagomycetes</taxon>
        <taxon>Zoopagales</taxon>
        <taxon>Piptocephalidaceae</taxon>
        <taxon>Syncephalis</taxon>
    </lineage>
</organism>
<feature type="compositionally biased region" description="Basic and acidic residues" evidence="6">
    <location>
        <begin position="103"/>
        <end position="120"/>
    </location>
</feature>
<feature type="compositionally biased region" description="Low complexity" evidence="6">
    <location>
        <begin position="246"/>
        <end position="262"/>
    </location>
</feature>
<evidence type="ECO:0000313" key="8">
    <source>
        <dbReference type="Proteomes" id="UP000278143"/>
    </source>
</evidence>
<accession>A0A4P9YVG7</accession>
<feature type="region of interest" description="Disordered" evidence="6">
    <location>
        <begin position="80"/>
        <end position="144"/>
    </location>
</feature>
<keyword evidence="8" id="KW-1185">Reference proteome</keyword>
<dbReference type="GO" id="GO:0046540">
    <property type="term" value="C:U4/U6 x U5 tri-snRNP complex"/>
    <property type="evidence" value="ECO:0007669"/>
    <property type="project" value="InterPro"/>
</dbReference>
<evidence type="ECO:0000256" key="1">
    <source>
        <dbReference type="ARBA" id="ARBA00004123"/>
    </source>
</evidence>
<dbReference type="Pfam" id="PF19252">
    <property type="entry name" value="HIND"/>
    <property type="match status" value="1"/>
</dbReference>
<dbReference type="Proteomes" id="UP000278143">
    <property type="component" value="Unassembled WGS sequence"/>
</dbReference>
<gene>
    <name evidence="7" type="ORF">SYNPS1DRAFT_24784</name>
</gene>
<evidence type="ECO:0000256" key="2">
    <source>
        <dbReference type="ARBA" id="ARBA00006076"/>
    </source>
</evidence>
<evidence type="ECO:0000256" key="3">
    <source>
        <dbReference type="ARBA" id="ARBA00022664"/>
    </source>
</evidence>
<dbReference type="InterPro" id="IPR005011">
    <property type="entry name" value="SNU66/SART1"/>
</dbReference>
<feature type="compositionally biased region" description="Polar residues" evidence="6">
    <location>
        <begin position="133"/>
        <end position="144"/>
    </location>
</feature>
<keyword evidence="5" id="KW-0539">Nucleus</keyword>
<dbReference type="EMBL" id="KZ991202">
    <property type="protein sequence ID" value="RKP23221.1"/>
    <property type="molecule type" value="Genomic_DNA"/>
</dbReference>
<evidence type="ECO:0000313" key="7">
    <source>
        <dbReference type="EMBL" id="RKP23221.1"/>
    </source>
</evidence>
<feature type="compositionally biased region" description="Basic residues" evidence="6">
    <location>
        <begin position="289"/>
        <end position="303"/>
    </location>
</feature>
<dbReference type="PANTHER" id="PTHR14152:SF5">
    <property type="entry name" value="U4_U6.U5 TRI-SNRNP-ASSOCIATED PROTEIN 1"/>
    <property type="match status" value="1"/>
</dbReference>
<feature type="region of interest" description="Disordered" evidence="6">
    <location>
        <begin position="31"/>
        <end position="63"/>
    </location>
</feature>
<feature type="region of interest" description="Disordered" evidence="6">
    <location>
        <begin position="289"/>
        <end position="330"/>
    </location>
</feature>
<feature type="compositionally biased region" description="Basic and acidic residues" evidence="6">
    <location>
        <begin position="47"/>
        <end position="63"/>
    </location>
</feature>
<dbReference type="GO" id="GO:0000481">
    <property type="term" value="P:maturation of 5S rRNA"/>
    <property type="evidence" value="ECO:0007669"/>
    <property type="project" value="TreeGrafter"/>
</dbReference>
<sequence>MADNASGNSSAAGEISLSLEETNKLRISLGLKPLEAGPSDATAAAERNYKEQREKEKQAAEAKTIREKIEKMQNRAKLTKKLEGKGLGEADAATGAENSAMEWVRRNRQAERARAKERALAAKRAKQLEEQDSIASQSATTDYSSEQLKGLKVAHDLSEFQEGEEQVLVLKDATIMDNEEEGDQLESLQLAEKSKLERNLENKKKRPIYTGYDDEEFSTTIGKRPAILSHYDEVIDGTKTKSFVLGSDTTQTPSSDGQQQQQHRTVGEQLRLEGESLDYTKEAEVTFKKPRHGKKARKVRRRTPTAAGTPETSADAATTMALDEEVKPEPIIRSDLSTRNLVDDDDLQQALALARNTATRKRSKRNALEEFAEQGDWQAG</sequence>
<feature type="region of interest" description="Disordered" evidence="6">
    <location>
        <begin position="356"/>
        <end position="380"/>
    </location>
</feature>
<keyword evidence="4" id="KW-0508">mRNA splicing</keyword>
<comment type="subcellular location">
    <subcellularLocation>
        <location evidence="1">Nucleus</location>
    </subcellularLocation>
</comment>
<keyword evidence="3" id="KW-0507">mRNA processing</keyword>
<reference evidence="8" key="1">
    <citation type="journal article" date="2018" name="Nat. Microbiol.">
        <title>Leveraging single-cell genomics to expand the fungal tree of life.</title>
        <authorList>
            <person name="Ahrendt S.R."/>
            <person name="Quandt C.A."/>
            <person name="Ciobanu D."/>
            <person name="Clum A."/>
            <person name="Salamov A."/>
            <person name="Andreopoulos B."/>
            <person name="Cheng J.F."/>
            <person name="Woyke T."/>
            <person name="Pelin A."/>
            <person name="Henrissat B."/>
            <person name="Reynolds N.K."/>
            <person name="Benny G.L."/>
            <person name="Smith M.E."/>
            <person name="James T.Y."/>
            <person name="Grigoriev I.V."/>
        </authorList>
    </citation>
    <scope>NUCLEOTIDE SEQUENCE [LARGE SCALE GENOMIC DNA]</scope>
    <source>
        <strain evidence="8">Benny S71-1</strain>
    </source>
</reference>
<feature type="region of interest" description="Disordered" evidence="6">
    <location>
        <begin position="244"/>
        <end position="266"/>
    </location>
</feature>
<dbReference type="InterPro" id="IPR045347">
    <property type="entry name" value="HIND"/>
</dbReference>
<evidence type="ECO:0000256" key="5">
    <source>
        <dbReference type="ARBA" id="ARBA00023242"/>
    </source>
</evidence>
<dbReference type="OrthoDB" id="5583at2759"/>
<dbReference type="Pfam" id="PF03343">
    <property type="entry name" value="SART-1"/>
    <property type="match status" value="1"/>
</dbReference>
<dbReference type="PANTHER" id="PTHR14152">
    <property type="entry name" value="SQUAMOUS CELL CARCINOMA ANTIGEN RECOGNISED BY CYTOTOXIC T LYMPHOCYTES"/>
    <property type="match status" value="1"/>
</dbReference>
<dbReference type="GO" id="GO:0045292">
    <property type="term" value="P:mRNA cis splicing, via spliceosome"/>
    <property type="evidence" value="ECO:0007669"/>
    <property type="project" value="TreeGrafter"/>
</dbReference>
<protein>
    <submittedName>
        <fullName evidence="7">SART-1 protein</fullName>
    </submittedName>
</protein>